<evidence type="ECO:0000313" key="2">
    <source>
        <dbReference type="EMBL" id="MBW4708498.1"/>
    </source>
</evidence>
<keyword evidence="1" id="KW-0732">Signal</keyword>
<sequence length="110" mass="12188">MRALMTAALAICPFVVSADAWKPLTGEEIRSALTDRKLQYANASQDFRASGRTLYNAGADSWGNWRVAGDQYCSQWPPSDLWACYDMARAGDRLRFIGQGDDITDAVYAD</sequence>
<proteinExistence type="predicted"/>
<keyword evidence="3" id="KW-1185">Reference proteome</keyword>
<evidence type="ECO:0000313" key="3">
    <source>
        <dbReference type="Proteomes" id="UP001138661"/>
    </source>
</evidence>
<feature type="chain" id="PRO_5040801662" evidence="1">
    <location>
        <begin position="19"/>
        <end position="110"/>
    </location>
</feature>
<name>A0A9X1FVM6_9RHOB</name>
<organism evidence="2 3">
    <name type="scientific">Roseobacter insulae</name>
    <dbReference type="NCBI Taxonomy" id="2859783"/>
    <lineage>
        <taxon>Bacteria</taxon>
        <taxon>Pseudomonadati</taxon>
        <taxon>Pseudomonadota</taxon>
        <taxon>Alphaproteobacteria</taxon>
        <taxon>Rhodobacterales</taxon>
        <taxon>Roseobacteraceae</taxon>
        <taxon>Roseobacter</taxon>
    </lineage>
</organism>
<dbReference type="EMBL" id="JAHXDN010000003">
    <property type="protein sequence ID" value="MBW4708498.1"/>
    <property type="molecule type" value="Genomic_DNA"/>
</dbReference>
<dbReference type="Proteomes" id="UP001138661">
    <property type="component" value="Unassembled WGS sequence"/>
</dbReference>
<comment type="caution">
    <text evidence="2">The sequence shown here is derived from an EMBL/GenBank/DDBJ whole genome shotgun (WGS) entry which is preliminary data.</text>
</comment>
<gene>
    <name evidence="2" type="ORF">KX928_11960</name>
</gene>
<feature type="signal peptide" evidence="1">
    <location>
        <begin position="1"/>
        <end position="18"/>
    </location>
</feature>
<dbReference type="AlphaFoldDB" id="A0A9X1FVM6"/>
<dbReference type="RefSeq" id="WP_219502430.1">
    <property type="nucleotide sequence ID" value="NZ_JAHXDN010000003.1"/>
</dbReference>
<evidence type="ECO:0000256" key="1">
    <source>
        <dbReference type="SAM" id="SignalP"/>
    </source>
</evidence>
<reference evidence="2" key="1">
    <citation type="submission" date="2021-07" db="EMBL/GenBank/DDBJ databases">
        <title>Roseobacter insulae sp. nov., isolated from a tidal flat.</title>
        <authorList>
            <person name="Park S."/>
            <person name="Yoon J.-H."/>
        </authorList>
    </citation>
    <scope>NUCLEOTIDE SEQUENCE</scope>
    <source>
        <strain evidence="2">YSTF-M11</strain>
    </source>
</reference>
<accession>A0A9X1FVM6</accession>
<protein>
    <submittedName>
        <fullName evidence="2">Uncharacterized protein</fullName>
    </submittedName>
</protein>